<sequence>MTHTPTTAKAVGRLAKRFSEYSDVTKRRRIHTLLEKSAEKLSFATQVTLRAQGLRTAAEMVKRVALASFVQKKLTKKQYVAIHTETKTHNADIYPTYAELLLAKKRCYPENISVTEVSAKIVLQSLLDHTVRRIMITLKDVLQRVCASSGNSVNVRAIYKWGCDGAAGQQNYKQRFVDSDHNHDDSFMFVVSCVPIRLVDENDTILWQNNRPSSTKFCRPIKITFQKETEEMVQKEVGIIKHQISQLRPVEVTTDSSVFVISSLSHQPSKKSRPLSPEIISLLKCSYEIDKCDTEAGSESDDE</sequence>
<gene>
    <name evidence="1" type="ORF">ILUMI_21060</name>
</gene>
<comment type="caution">
    <text evidence="1">The sequence shown here is derived from an EMBL/GenBank/DDBJ whole genome shotgun (WGS) entry which is preliminary data.</text>
</comment>
<organism evidence="1 2">
    <name type="scientific">Ignelater luminosus</name>
    <name type="common">Cucubano</name>
    <name type="synonym">Pyrophorus luminosus</name>
    <dbReference type="NCBI Taxonomy" id="2038154"/>
    <lineage>
        <taxon>Eukaryota</taxon>
        <taxon>Metazoa</taxon>
        <taxon>Ecdysozoa</taxon>
        <taxon>Arthropoda</taxon>
        <taxon>Hexapoda</taxon>
        <taxon>Insecta</taxon>
        <taxon>Pterygota</taxon>
        <taxon>Neoptera</taxon>
        <taxon>Endopterygota</taxon>
        <taxon>Coleoptera</taxon>
        <taxon>Polyphaga</taxon>
        <taxon>Elateriformia</taxon>
        <taxon>Elateroidea</taxon>
        <taxon>Elateridae</taxon>
        <taxon>Agrypninae</taxon>
        <taxon>Pyrophorini</taxon>
        <taxon>Ignelater</taxon>
    </lineage>
</organism>
<dbReference type="AlphaFoldDB" id="A0A8K0CGB7"/>
<evidence type="ECO:0000313" key="1">
    <source>
        <dbReference type="EMBL" id="KAF2885126.1"/>
    </source>
</evidence>
<reference evidence="1" key="1">
    <citation type="submission" date="2019-08" db="EMBL/GenBank/DDBJ databases">
        <title>The genome of the North American firefly Photinus pyralis.</title>
        <authorList>
            <consortium name="Photinus pyralis genome working group"/>
            <person name="Fallon T.R."/>
            <person name="Sander Lower S.E."/>
            <person name="Weng J.-K."/>
        </authorList>
    </citation>
    <scope>NUCLEOTIDE SEQUENCE</scope>
    <source>
        <strain evidence="1">TRF0915ILg1</strain>
        <tissue evidence="1">Whole body</tissue>
    </source>
</reference>
<dbReference type="OrthoDB" id="6769633at2759"/>
<name>A0A8K0CGB7_IGNLU</name>
<proteinExistence type="predicted"/>
<evidence type="ECO:0000313" key="2">
    <source>
        <dbReference type="Proteomes" id="UP000801492"/>
    </source>
</evidence>
<protein>
    <submittedName>
        <fullName evidence="1">Uncharacterized protein</fullName>
    </submittedName>
</protein>
<dbReference type="Proteomes" id="UP000801492">
    <property type="component" value="Unassembled WGS sequence"/>
</dbReference>
<accession>A0A8K0CGB7</accession>
<dbReference type="EMBL" id="VTPC01090033">
    <property type="protein sequence ID" value="KAF2885126.1"/>
    <property type="molecule type" value="Genomic_DNA"/>
</dbReference>
<keyword evidence="2" id="KW-1185">Reference proteome</keyword>